<accession>A0A8B9VZN4</accession>
<keyword evidence="2" id="KW-1185">Reference proteome</keyword>
<dbReference type="Proteomes" id="UP000694549">
    <property type="component" value="Unplaced"/>
</dbReference>
<name>A0A8B9VZN4_9AVES</name>
<reference evidence="1" key="1">
    <citation type="submission" date="2025-08" db="UniProtKB">
        <authorList>
            <consortium name="Ensembl"/>
        </authorList>
    </citation>
    <scope>IDENTIFICATION</scope>
</reference>
<organism evidence="1 2">
    <name type="scientific">Anas zonorhyncha</name>
    <name type="common">Eastern spot-billed duck</name>
    <dbReference type="NCBI Taxonomy" id="75864"/>
    <lineage>
        <taxon>Eukaryota</taxon>
        <taxon>Metazoa</taxon>
        <taxon>Chordata</taxon>
        <taxon>Craniata</taxon>
        <taxon>Vertebrata</taxon>
        <taxon>Euteleostomi</taxon>
        <taxon>Archelosauria</taxon>
        <taxon>Archosauria</taxon>
        <taxon>Dinosauria</taxon>
        <taxon>Saurischia</taxon>
        <taxon>Theropoda</taxon>
        <taxon>Coelurosauria</taxon>
        <taxon>Aves</taxon>
        <taxon>Neognathae</taxon>
        <taxon>Galloanserae</taxon>
        <taxon>Anseriformes</taxon>
        <taxon>Anatidae</taxon>
        <taxon>Anatinae</taxon>
        <taxon>Anas</taxon>
    </lineage>
</organism>
<evidence type="ECO:0000313" key="2">
    <source>
        <dbReference type="Proteomes" id="UP000694549"/>
    </source>
</evidence>
<evidence type="ECO:0000313" key="1">
    <source>
        <dbReference type="Ensembl" id="ENSAZOP00000028667.1"/>
    </source>
</evidence>
<proteinExistence type="predicted"/>
<sequence length="52" mass="5872">QGDTQDFWEARINALPNNGSVCRLPIRTGIRLRNGKGLGSNCPWQMRNVFGR</sequence>
<dbReference type="Ensembl" id="ENSAZOT00000030691.1">
    <property type="protein sequence ID" value="ENSAZOP00000028667.1"/>
    <property type="gene ID" value="ENSAZOG00000018044.1"/>
</dbReference>
<reference evidence="1" key="2">
    <citation type="submission" date="2025-09" db="UniProtKB">
        <authorList>
            <consortium name="Ensembl"/>
        </authorList>
    </citation>
    <scope>IDENTIFICATION</scope>
</reference>
<protein>
    <submittedName>
        <fullName evidence="1">Uncharacterized protein</fullName>
    </submittedName>
</protein>
<dbReference type="AlphaFoldDB" id="A0A8B9VZN4"/>